<dbReference type="InterPro" id="IPR003680">
    <property type="entry name" value="Flavodoxin_fold"/>
</dbReference>
<gene>
    <name evidence="4" type="ORF">UFOPK3564_01920</name>
</gene>
<reference evidence="4" key="1">
    <citation type="submission" date="2020-05" db="EMBL/GenBank/DDBJ databases">
        <authorList>
            <person name="Chiriac C."/>
            <person name="Salcher M."/>
            <person name="Ghai R."/>
            <person name="Kavagutti S V."/>
        </authorList>
    </citation>
    <scope>NUCLEOTIDE SEQUENCE</scope>
</reference>
<evidence type="ECO:0000256" key="1">
    <source>
        <dbReference type="ARBA" id="ARBA00006252"/>
    </source>
</evidence>
<name>A0A6J7HY30_9ZZZZ</name>
<dbReference type="SUPFAM" id="SSF52218">
    <property type="entry name" value="Flavoproteins"/>
    <property type="match status" value="1"/>
</dbReference>
<evidence type="ECO:0000313" key="4">
    <source>
        <dbReference type="EMBL" id="CAB4922539.1"/>
    </source>
</evidence>
<dbReference type="Pfam" id="PF02525">
    <property type="entry name" value="Flavodoxin_2"/>
    <property type="match status" value="1"/>
</dbReference>
<dbReference type="InterPro" id="IPR051545">
    <property type="entry name" value="NAD(P)H_dehydrogenase_qn"/>
</dbReference>
<proteinExistence type="inferred from homology"/>
<dbReference type="Gene3D" id="3.40.50.360">
    <property type="match status" value="1"/>
</dbReference>
<sequence>MTDRDAVPAASSTAGEGAAAPERALVVFANPEPASFGASMRDRIVDGLREQGVEVDVSDLYAMGFDPVARGEDFRDRRFPDRLWYDREQQHAVRGHTLPDDVAGEVEKLRRADLVVLVFPLWWFSVPAIMKGWIDRTFVKEVAYGSARRYENGGFAGKRAMIVTTTNAWPGMLEPDGLMGDVEIVLWPLQNGVLAYTGFTVLPALVANAVAFVDDDARTGILEELDERVRDWRTAEPIPFHRSDEVGEDWRLLPGVEPRVVGHRRPA</sequence>
<dbReference type="PANTHER" id="PTHR10204:SF34">
    <property type="entry name" value="NAD(P)H DEHYDROGENASE [QUINONE] 1 ISOFORM 1"/>
    <property type="match status" value="1"/>
</dbReference>
<dbReference type="AlphaFoldDB" id="A0A6J7HY30"/>
<accession>A0A6J7HY30</accession>
<evidence type="ECO:0000259" key="3">
    <source>
        <dbReference type="Pfam" id="PF02525"/>
    </source>
</evidence>
<dbReference type="InterPro" id="IPR029039">
    <property type="entry name" value="Flavoprotein-like_sf"/>
</dbReference>
<protein>
    <submittedName>
        <fullName evidence="4">Unannotated protein</fullName>
    </submittedName>
</protein>
<dbReference type="GO" id="GO:0005829">
    <property type="term" value="C:cytosol"/>
    <property type="evidence" value="ECO:0007669"/>
    <property type="project" value="TreeGrafter"/>
</dbReference>
<feature type="domain" description="Flavodoxin-like fold" evidence="3">
    <location>
        <begin position="23"/>
        <end position="225"/>
    </location>
</feature>
<dbReference type="EMBL" id="CAFBMK010000114">
    <property type="protein sequence ID" value="CAB4922539.1"/>
    <property type="molecule type" value="Genomic_DNA"/>
</dbReference>
<dbReference type="GO" id="GO:0003955">
    <property type="term" value="F:NAD(P)H dehydrogenase (quinone) activity"/>
    <property type="evidence" value="ECO:0007669"/>
    <property type="project" value="TreeGrafter"/>
</dbReference>
<evidence type="ECO:0000256" key="2">
    <source>
        <dbReference type="ARBA" id="ARBA00023002"/>
    </source>
</evidence>
<keyword evidence="2" id="KW-0560">Oxidoreductase</keyword>
<dbReference type="PANTHER" id="PTHR10204">
    <property type="entry name" value="NAD P H OXIDOREDUCTASE-RELATED"/>
    <property type="match status" value="1"/>
</dbReference>
<comment type="similarity">
    <text evidence="1">Belongs to the NAD(P)H dehydrogenase (quinone) family.</text>
</comment>
<organism evidence="4">
    <name type="scientific">freshwater metagenome</name>
    <dbReference type="NCBI Taxonomy" id="449393"/>
    <lineage>
        <taxon>unclassified sequences</taxon>
        <taxon>metagenomes</taxon>
        <taxon>ecological metagenomes</taxon>
    </lineage>
</organism>